<sequence length="480" mass="51973">MLKTRFLALLVLLGGILVGYYVAVSEPTIRAQYAIPGEERFAERPFRLGLDLSGGIQLVYRADVSSIPANEVEDAMASLRDIIEKRSNLFGVMEPIVQVERGGAENEERLLVELPGVTNVDQAVQTIKATPTLEFMKPRSDAELEAYQKALDAFRKAESEGGELVLDPVLIAGPYENTGLTGRFLQKATLEFNPTTGNPYILLTFNEEGKKMFADLTTELVGKPIAVFLDRELGNTQPITEPVVQEPILDGQAQITGSFTPEEARELVGRLNSGALPVDRLELLSTQTIGAPLGAQALNAGIWAGVWGLLGVMIFLVLWYRLPGVVASVALLIYTALMLVFFKLVPVTITAAGIAGFILSIGMAVDANILVFERTKEELKKGRTVADAVREGFARAWLSIRDSNISSIITAVILFWFGTSLIEGFALTFGLGVMVSMFSALTITRTLLFALDIKGTSRKALFFFGSGFSGAPVGGQTKQS</sequence>
<dbReference type="SUPFAM" id="SSF82866">
    <property type="entry name" value="Multidrug efflux transporter AcrB transmembrane domain"/>
    <property type="match status" value="1"/>
</dbReference>
<dbReference type="InterPro" id="IPR055344">
    <property type="entry name" value="SecD_SecF_C_bact"/>
</dbReference>
<organism evidence="13 14">
    <name type="scientific">Candidatus Yonathbacteria bacterium RIFOXYD1_FULL_52_36</name>
    <dbReference type="NCBI Taxonomy" id="1802730"/>
    <lineage>
        <taxon>Bacteria</taxon>
        <taxon>Candidatus Yonathiibacteriota</taxon>
    </lineage>
</organism>
<feature type="transmembrane region" description="Helical" evidence="9">
    <location>
        <begin position="405"/>
        <end position="422"/>
    </location>
</feature>
<dbReference type="Gene3D" id="1.20.1640.10">
    <property type="entry name" value="Multidrug efflux transporter AcrB transmembrane domain"/>
    <property type="match status" value="1"/>
</dbReference>
<evidence type="ECO:0000256" key="8">
    <source>
        <dbReference type="ARBA" id="ARBA00023136"/>
    </source>
</evidence>
<protein>
    <recommendedName>
        <fullName evidence="9">Protein translocase subunit SecD</fullName>
    </recommendedName>
</protein>
<evidence type="ECO:0000256" key="4">
    <source>
        <dbReference type="ARBA" id="ARBA00022692"/>
    </source>
</evidence>
<evidence type="ECO:0000313" key="14">
    <source>
        <dbReference type="Proteomes" id="UP000178168"/>
    </source>
</evidence>
<evidence type="ECO:0000256" key="9">
    <source>
        <dbReference type="HAMAP-Rule" id="MF_01463"/>
    </source>
</evidence>
<feature type="transmembrane region" description="Helical" evidence="9">
    <location>
        <begin position="428"/>
        <end position="451"/>
    </location>
</feature>
<dbReference type="Pfam" id="PF21760">
    <property type="entry name" value="SecD_1st"/>
    <property type="match status" value="1"/>
</dbReference>
<dbReference type="EMBL" id="MHUZ01000027">
    <property type="protein sequence ID" value="OHA85266.1"/>
    <property type="molecule type" value="Genomic_DNA"/>
</dbReference>
<dbReference type="Proteomes" id="UP000178168">
    <property type="component" value="Unassembled WGS sequence"/>
</dbReference>
<comment type="subunit">
    <text evidence="9">Forms a complex with SecF. Part of the essential Sec protein translocation apparatus which comprises SecA, SecYEG and auxiliary proteins SecDF. Other proteins may also be involved.</text>
</comment>
<proteinExistence type="inferred from homology"/>
<feature type="transmembrane region" description="Helical" evidence="9">
    <location>
        <begin position="351"/>
        <end position="372"/>
    </location>
</feature>
<dbReference type="HAMAP" id="MF_01463_B">
    <property type="entry name" value="SecD_B"/>
    <property type="match status" value="1"/>
</dbReference>
<dbReference type="STRING" id="1802730.A2591_03805"/>
<dbReference type="AlphaFoldDB" id="A0A1G2SJR7"/>
<feature type="domain" description="Protein export membrane protein SecD/SecF C-terminal" evidence="10">
    <location>
        <begin position="281"/>
        <end position="451"/>
    </location>
</feature>
<keyword evidence="3 9" id="KW-1003">Cell membrane</keyword>
<feature type="domain" description="Protein translocase subunit SecDF P1" evidence="11">
    <location>
        <begin position="78"/>
        <end position="138"/>
    </location>
</feature>
<evidence type="ECO:0000256" key="6">
    <source>
        <dbReference type="ARBA" id="ARBA00022989"/>
    </source>
</evidence>
<reference evidence="13 14" key="1">
    <citation type="journal article" date="2016" name="Nat. Commun.">
        <title>Thousands of microbial genomes shed light on interconnected biogeochemical processes in an aquifer system.</title>
        <authorList>
            <person name="Anantharaman K."/>
            <person name="Brown C.T."/>
            <person name="Hug L.A."/>
            <person name="Sharon I."/>
            <person name="Castelle C.J."/>
            <person name="Probst A.J."/>
            <person name="Thomas B.C."/>
            <person name="Singh A."/>
            <person name="Wilkins M.J."/>
            <person name="Karaoz U."/>
            <person name="Brodie E.L."/>
            <person name="Williams K.H."/>
            <person name="Hubbard S.S."/>
            <person name="Banfield J.F."/>
        </authorList>
    </citation>
    <scope>NUCLEOTIDE SEQUENCE [LARGE SCALE GENOMIC DNA]</scope>
</reference>
<dbReference type="InterPro" id="IPR048634">
    <property type="entry name" value="SecD_SecF_C"/>
</dbReference>
<keyword evidence="6 9" id="KW-1133">Transmembrane helix</keyword>
<keyword evidence="7 9" id="KW-0811">Translocation</keyword>
<dbReference type="InterPro" id="IPR022813">
    <property type="entry name" value="SecD/SecF_arch_bac"/>
</dbReference>
<accession>A0A1G2SJR7</accession>
<evidence type="ECO:0000259" key="12">
    <source>
        <dbReference type="Pfam" id="PF22599"/>
    </source>
</evidence>
<dbReference type="Gene3D" id="3.30.1360.200">
    <property type="match status" value="1"/>
</dbReference>
<name>A0A1G2SJR7_9BACT</name>
<dbReference type="GO" id="GO:0065002">
    <property type="term" value="P:intracellular protein transmembrane transport"/>
    <property type="evidence" value="ECO:0007669"/>
    <property type="project" value="UniProtKB-UniRule"/>
</dbReference>
<dbReference type="InterPro" id="IPR048631">
    <property type="entry name" value="SecD_1st"/>
</dbReference>
<keyword evidence="8 9" id="KW-0472">Membrane</keyword>
<evidence type="ECO:0000256" key="1">
    <source>
        <dbReference type="ARBA" id="ARBA00004651"/>
    </source>
</evidence>
<comment type="similarity">
    <text evidence="9">Belongs to the SecD/SecF family. SecD subfamily.</text>
</comment>
<dbReference type="InterPro" id="IPR054384">
    <property type="entry name" value="SecDF_P1_head"/>
</dbReference>
<evidence type="ECO:0000259" key="10">
    <source>
        <dbReference type="Pfam" id="PF02355"/>
    </source>
</evidence>
<dbReference type="PANTHER" id="PTHR30081:SF1">
    <property type="entry name" value="PROTEIN TRANSLOCASE SUBUNIT SECD"/>
    <property type="match status" value="1"/>
</dbReference>
<evidence type="ECO:0000256" key="5">
    <source>
        <dbReference type="ARBA" id="ARBA00022927"/>
    </source>
</evidence>
<comment type="caution">
    <text evidence="9">Lacks conserved residue(s) required for the propagation of feature annotation.</text>
</comment>
<dbReference type="GO" id="GO:0005886">
    <property type="term" value="C:plasma membrane"/>
    <property type="evidence" value="ECO:0007669"/>
    <property type="project" value="UniProtKB-SubCell"/>
</dbReference>
<dbReference type="NCBIfam" id="TIGR00916">
    <property type="entry name" value="2A0604s01"/>
    <property type="match status" value="1"/>
</dbReference>
<evidence type="ECO:0000313" key="13">
    <source>
        <dbReference type="EMBL" id="OHA85266.1"/>
    </source>
</evidence>
<gene>
    <name evidence="9" type="primary">secD</name>
    <name evidence="13" type="ORF">A2591_03805</name>
</gene>
<dbReference type="InterPro" id="IPR005791">
    <property type="entry name" value="SecD"/>
</dbReference>
<dbReference type="Pfam" id="PF02355">
    <property type="entry name" value="SecD_SecF_C"/>
    <property type="match status" value="1"/>
</dbReference>
<dbReference type="Pfam" id="PF07549">
    <property type="entry name" value="Sec_GG"/>
    <property type="match status" value="1"/>
</dbReference>
<evidence type="ECO:0000259" key="11">
    <source>
        <dbReference type="Pfam" id="PF21760"/>
    </source>
</evidence>
<comment type="function">
    <text evidence="9">Part of the Sec protein translocase complex. Interacts with the SecYEG preprotein conducting channel. SecDF uses the proton motive force (PMF) to complete protein translocation after the ATP-dependent function of SecA.</text>
</comment>
<dbReference type="GO" id="GO:0015450">
    <property type="term" value="F:protein-transporting ATPase activity"/>
    <property type="evidence" value="ECO:0007669"/>
    <property type="project" value="InterPro"/>
</dbReference>
<keyword evidence="4 9" id="KW-0812">Transmembrane</keyword>
<dbReference type="InterPro" id="IPR022646">
    <property type="entry name" value="SecD/SecF_CS"/>
</dbReference>
<feature type="transmembrane region" description="Helical" evidence="9">
    <location>
        <begin position="325"/>
        <end position="345"/>
    </location>
</feature>
<comment type="caution">
    <text evidence="13">The sequence shown here is derived from an EMBL/GenBank/DDBJ whole genome shotgun (WGS) entry which is preliminary data.</text>
</comment>
<comment type="subcellular location">
    <subcellularLocation>
        <location evidence="1 9">Cell membrane</location>
        <topology evidence="1 9">Multi-pass membrane protein</topology>
    </subcellularLocation>
</comment>
<feature type="transmembrane region" description="Helical" evidence="9">
    <location>
        <begin position="300"/>
        <end position="318"/>
    </location>
</feature>
<dbReference type="Pfam" id="PF22599">
    <property type="entry name" value="SecDF_P1_head"/>
    <property type="match status" value="1"/>
</dbReference>
<feature type="domain" description="SecDF P1 head subdomain" evidence="12">
    <location>
        <begin position="178"/>
        <end position="278"/>
    </location>
</feature>
<keyword evidence="5 9" id="KW-0653">Protein transport</keyword>
<dbReference type="PANTHER" id="PTHR30081">
    <property type="entry name" value="PROTEIN-EXPORT MEMBRANE PROTEIN SEC"/>
    <property type="match status" value="1"/>
</dbReference>
<dbReference type="InterPro" id="IPR001036">
    <property type="entry name" value="Acrflvin-R"/>
</dbReference>
<evidence type="ECO:0000256" key="2">
    <source>
        <dbReference type="ARBA" id="ARBA00022448"/>
    </source>
</evidence>
<dbReference type="Gene3D" id="3.30.70.3400">
    <property type="match status" value="1"/>
</dbReference>
<keyword evidence="2 9" id="KW-0813">Transport</keyword>
<evidence type="ECO:0000256" key="3">
    <source>
        <dbReference type="ARBA" id="ARBA00022475"/>
    </source>
</evidence>
<evidence type="ECO:0000256" key="7">
    <source>
        <dbReference type="ARBA" id="ARBA00023010"/>
    </source>
</evidence>
<dbReference type="PRINTS" id="PR00702">
    <property type="entry name" value="ACRIFLAVINRP"/>
</dbReference>
<dbReference type="GO" id="GO:0043952">
    <property type="term" value="P:protein transport by the Sec complex"/>
    <property type="evidence" value="ECO:0007669"/>
    <property type="project" value="UniProtKB-UniRule"/>
</dbReference>
<dbReference type="GO" id="GO:0006605">
    <property type="term" value="P:protein targeting"/>
    <property type="evidence" value="ECO:0007669"/>
    <property type="project" value="UniProtKB-UniRule"/>
</dbReference>
<dbReference type="NCBIfam" id="TIGR01129">
    <property type="entry name" value="secD"/>
    <property type="match status" value="1"/>
</dbReference>